<dbReference type="SUPFAM" id="SSF46785">
    <property type="entry name" value="Winged helix' DNA-binding domain"/>
    <property type="match status" value="1"/>
</dbReference>
<accession>A0ABW1YEV0</accession>
<dbReference type="PANTHER" id="PTHR30595:SF6">
    <property type="entry name" value="SCHLAFEN ALBA-2 DOMAIN-CONTAINING PROTEIN"/>
    <property type="match status" value="1"/>
</dbReference>
<dbReference type="Gene3D" id="3.30.950.30">
    <property type="entry name" value="Schlafen, AAA domain"/>
    <property type="match status" value="1"/>
</dbReference>
<comment type="caution">
    <text evidence="3">The sequence shown here is derived from an EMBL/GenBank/DDBJ whole genome shotgun (WGS) entry which is preliminary data.</text>
</comment>
<feature type="compositionally biased region" description="Polar residues" evidence="1">
    <location>
        <begin position="512"/>
        <end position="525"/>
    </location>
</feature>
<dbReference type="InterPro" id="IPR038475">
    <property type="entry name" value="RecG_C_sf"/>
</dbReference>
<dbReference type="Gene3D" id="3.30.565.60">
    <property type="match status" value="1"/>
</dbReference>
<proteinExistence type="predicted"/>
<sequence>MAELGNEITSFEDVKDLREGYDFEAKKAAGQNGEGEVPKSLWETYSAMSNTEGGVIVLGLKEKQDGSFEGSGIRNTNKVLRDFWSTINDQRKVSACLLGEKNVQVIEYKDDSFLIVITVPRANRRSKPIYLNGNPFGNTFRRNHEGDYRCTEAEVRRMIADSEYDTRDDSILKRFTIDDFDTLSIAAYRNEFRSVDPSHPWVTEDDLQLLINMNAWRKDRETGEEGPTLAGILMFGKWNSILEAVKDYDVDYRDRTGDSERWSDRVHPDGRWSGNLYDFYRKAYSKLVSDLKMPFQIKDGRQRIDVTPVHIAIREALVNALVHADYSVGGGIVIEKLRDGFTFRNPGGLRLPKEQIMRGGRSDCRNLRLQLMFQHIGAGDKAGSGIPKILSAWKGQQWARPTIDETVQPESVILKMKMVSMFPEQTMASLDAKLRGRLHNLSDSERLILAIAEYEGEVHNRRLQQTLIDVHPRAITDLLNSLVDRGLLLRDWNSSWTTYHVADLRTEHSDVNKSSGTTGRSSNKTGKGRREPSSSPSLFDEIVVQAKTPMPIVQADSTTRKDSQGLASSQDPTHKDSQELRSSQGAEVNLPGQDVDLEPILVTILEVCLEAQSASELADALNLDATYLRQRYTSKLIKLDLLAYTAPRTSPNVKYKTTPLGQGRLERIK</sequence>
<feature type="domain" description="Schlafen AlbA-2" evidence="2">
    <location>
        <begin position="19"/>
        <end position="144"/>
    </location>
</feature>
<dbReference type="Pfam" id="PF13749">
    <property type="entry name" value="HATPase_c_4"/>
    <property type="match status" value="1"/>
</dbReference>
<dbReference type="EMBL" id="JBHSWD010000001">
    <property type="protein sequence ID" value="MFC6591710.1"/>
    <property type="molecule type" value="Genomic_DNA"/>
</dbReference>
<feature type="region of interest" description="Disordered" evidence="1">
    <location>
        <begin position="550"/>
        <end position="591"/>
    </location>
</feature>
<gene>
    <name evidence="3" type="ORF">ACFP81_06570</name>
</gene>
<dbReference type="InterPro" id="IPR036390">
    <property type="entry name" value="WH_DNA-bd_sf"/>
</dbReference>
<dbReference type="PANTHER" id="PTHR30595">
    <property type="entry name" value="GLPR-RELATED TRANSCRIPTIONAL REPRESSOR"/>
    <property type="match status" value="1"/>
</dbReference>
<evidence type="ECO:0000259" key="2">
    <source>
        <dbReference type="Pfam" id="PF04326"/>
    </source>
</evidence>
<feature type="region of interest" description="Disordered" evidence="1">
    <location>
        <begin position="509"/>
        <end position="538"/>
    </location>
</feature>
<protein>
    <submittedName>
        <fullName evidence="3">RNA-binding domain-containing protein</fullName>
    </submittedName>
</protein>
<keyword evidence="4" id="KW-1185">Reference proteome</keyword>
<dbReference type="InterPro" id="IPR038461">
    <property type="entry name" value="Schlafen_AlbA_2_dom_sf"/>
</dbReference>
<evidence type="ECO:0000256" key="1">
    <source>
        <dbReference type="SAM" id="MobiDB-lite"/>
    </source>
</evidence>
<organism evidence="3 4">
    <name type="scientific">Deinococcus lacus</name>
    <dbReference type="NCBI Taxonomy" id="392561"/>
    <lineage>
        <taxon>Bacteria</taxon>
        <taxon>Thermotogati</taxon>
        <taxon>Deinococcota</taxon>
        <taxon>Deinococci</taxon>
        <taxon>Deinococcales</taxon>
        <taxon>Deinococcaceae</taxon>
        <taxon>Deinococcus</taxon>
    </lineage>
</organism>
<reference evidence="4" key="1">
    <citation type="journal article" date="2019" name="Int. J. Syst. Evol. Microbiol.">
        <title>The Global Catalogue of Microorganisms (GCM) 10K type strain sequencing project: providing services to taxonomists for standard genome sequencing and annotation.</title>
        <authorList>
            <consortium name="The Broad Institute Genomics Platform"/>
            <consortium name="The Broad Institute Genome Sequencing Center for Infectious Disease"/>
            <person name="Wu L."/>
            <person name="Ma J."/>
        </authorList>
    </citation>
    <scope>NUCLEOTIDE SEQUENCE [LARGE SCALE GENOMIC DNA]</scope>
    <source>
        <strain evidence="4">CGMCC 1.15772</strain>
    </source>
</reference>
<dbReference type="RefSeq" id="WP_380082717.1">
    <property type="nucleotide sequence ID" value="NZ_JBHSWD010000001.1"/>
</dbReference>
<dbReference type="Proteomes" id="UP001596297">
    <property type="component" value="Unassembled WGS sequence"/>
</dbReference>
<name>A0ABW1YEV0_9DEIO</name>
<evidence type="ECO:0000313" key="3">
    <source>
        <dbReference type="EMBL" id="MFC6591710.1"/>
    </source>
</evidence>
<dbReference type="Pfam" id="PF04326">
    <property type="entry name" value="SLFN_AlbA_2"/>
    <property type="match status" value="1"/>
</dbReference>
<evidence type="ECO:0000313" key="4">
    <source>
        <dbReference type="Proteomes" id="UP001596297"/>
    </source>
</evidence>
<dbReference type="InterPro" id="IPR007421">
    <property type="entry name" value="Schlafen_AlbA_2_dom"/>
</dbReference>